<sequence>MLINKIMKMTRPGLLRWSLVALLLGLISAQAMLLGPGKAYACYGPKIFIGVAADPGEQAFYEMVSLYVKEKTGVDTVAVPLEGDSPLEALRKNRVDMAFVYGEPAEFTPLVAAVGTPLLVSDRRPLEDLQFTTVPRALRRLDGLLSPEILQGLVEQVKGGEPPAAAARALLMRHRWI</sequence>
<evidence type="ECO:0000313" key="1">
    <source>
        <dbReference type="EMBL" id="UWZ78553.1"/>
    </source>
</evidence>
<dbReference type="RefSeq" id="WP_260746907.1">
    <property type="nucleotide sequence ID" value="NZ_CP092109.1"/>
</dbReference>
<protein>
    <submittedName>
        <fullName evidence="1">Uncharacterized protein</fullName>
    </submittedName>
</protein>
<reference evidence="1" key="1">
    <citation type="journal article" date="2022" name="Environ. Microbiol.">
        <title>Geoalkalibacter halelectricus SAP #1 sp. nov. possessing extracellular electron transfer and mineral#reducing capabilities from a haloalkaline environment.</title>
        <authorList>
            <person name="Yadav S."/>
            <person name="Singh R."/>
            <person name="Sundharam S.S."/>
            <person name="Chaudhary S."/>
            <person name="Krishnamurthi S."/>
            <person name="Patil S.A."/>
        </authorList>
    </citation>
    <scope>NUCLEOTIDE SEQUENCE</scope>
    <source>
        <strain evidence="1">SAP-1</strain>
    </source>
</reference>
<organism evidence="1 2">
    <name type="scientific">Geoalkalibacter halelectricus</name>
    <dbReference type="NCBI Taxonomy" id="2847045"/>
    <lineage>
        <taxon>Bacteria</taxon>
        <taxon>Pseudomonadati</taxon>
        <taxon>Thermodesulfobacteriota</taxon>
        <taxon>Desulfuromonadia</taxon>
        <taxon>Desulfuromonadales</taxon>
        <taxon>Geoalkalibacteraceae</taxon>
        <taxon>Geoalkalibacter</taxon>
    </lineage>
</organism>
<proteinExistence type="predicted"/>
<dbReference type="Proteomes" id="UP001060414">
    <property type="component" value="Chromosome"/>
</dbReference>
<name>A0ABY5ZHD0_9BACT</name>
<gene>
    <name evidence="1" type="ORF">L9S41_12800</name>
</gene>
<accession>A0ABY5ZHD0</accession>
<evidence type="ECO:0000313" key="2">
    <source>
        <dbReference type="Proteomes" id="UP001060414"/>
    </source>
</evidence>
<keyword evidence="2" id="KW-1185">Reference proteome</keyword>
<dbReference type="EMBL" id="CP092109">
    <property type="protein sequence ID" value="UWZ78553.1"/>
    <property type="molecule type" value="Genomic_DNA"/>
</dbReference>